<evidence type="ECO:0000313" key="7">
    <source>
        <dbReference type="EMBL" id="SIQ05798.1"/>
    </source>
</evidence>
<feature type="binding site" evidence="5">
    <location>
        <position position="68"/>
    </location>
    <ligand>
        <name>a divalent metal cation</name>
        <dbReference type="ChEBI" id="CHEBI:60240"/>
        <label>1</label>
    </ligand>
</feature>
<reference evidence="6" key="3">
    <citation type="submission" date="2017-03" db="EMBL/GenBank/DDBJ databases">
        <authorList>
            <person name="Dastager S.G."/>
            <person name="Neurgaonkar P.S."/>
            <person name="Dharne M.S."/>
        </authorList>
    </citation>
    <scope>NUCLEOTIDE SEQUENCE</scope>
    <source>
        <strain evidence="6">DSM 25145</strain>
    </source>
</reference>
<dbReference type="Pfam" id="PF01784">
    <property type="entry name" value="DUF34_NIF3"/>
    <property type="match status" value="1"/>
</dbReference>
<dbReference type="NCBIfam" id="TIGR00486">
    <property type="entry name" value="YbgI_SA1388"/>
    <property type="match status" value="1"/>
</dbReference>
<dbReference type="InterPro" id="IPR015867">
    <property type="entry name" value="N-reg_PII/ATP_PRibTrfase_C"/>
</dbReference>
<evidence type="ECO:0000313" key="6">
    <source>
        <dbReference type="EMBL" id="OXS80428.1"/>
    </source>
</evidence>
<reference evidence="7 8" key="1">
    <citation type="submission" date="2017-01" db="EMBL/GenBank/DDBJ databases">
        <authorList>
            <person name="Mah S.A."/>
            <person name="Swanson W.J."/>
            <person name="Moy G.W."/>
            <person name="Vacquier V.D."/>
        </authorList>
    </citation>
    <scope>NUCLEOTIDE SEQUENCE [LARGE SCALE GENOMIC DNA]</scope>
    <source>
        <strain evidence="7 8">NIO-1016</strain>
    </source>
</reference>
<dbReference type="RefSeq" id="WP_045850998.1">
    <property type="nucleotide sequence ID" value="NZ_FTLX01000001.1"/>
</dbReference>
<dbReference type="FunFam" id="3.40.1390.30:FF:000001">
    <property type="entry name" value="GTP cyclohydrolase 1 type 2"/>
    <property type="match status" value="1"/>
</dbReference>
<comment type="similarity">
    <text evidence="1 4">Belongs to the GTP cyclohydrolase I type 2/NIF3 family.</text>
</comment>
<dbReference type="AlphaFoldDB" id="A0A1N6PN28"/>
<dbReference type="OrthoDB" id="9792792at2"/>
<keyword evidence="3 4" id="KW-0479">Metal-binding</keyword>
<dbReference type="InterPro" id="IPR036069">
    <property type="entry name" value="DUF34/NIF3_sf"/>
</dbReference>
<dbReference type="FunFam" id="3.30.70.120:FF:000006">
    <property type="entry name" value="GTP cyclohydrolase 1 type 2 homolog"/>
    <property type="match status" value="1"/>
</dbReference>
<dbReference type="Proteomes" id="UP000215545">
    <property type="component" value="Unassembled WGS sequence"/>
</dbReference>
<dbReference type="GO" id="GO:0046872">
    <property type="term" value="F:metal ion binding"/>
    <property type="evidence" value="ECO:0007669"/>
    <property type="project" value="UniProtKB-UniRule"/>
</dbReference>
<feature type="binding site" evidence="5">
    <location>
        <position position="67"/>
    </location>
    <ligand>
        <name>a divalent metal cation</name>
        <dbReference type="ChEBI" id="CHEBI:60240"/>
        <label>1</label>
    </ligand>
</feature>
<dbReference type="GO" id="GO:0005737">
    <property type="term" value="C:cytoplasm"/>
    <property type="evidence" value="ECO:0007669"/>
    <property type="project" value="TreeGrafter"/>
</dbReference>
<dbReference type="InterPro" id="IPR017221">
    <property type="entry name" value="DUF34/NIF3_bac"/>
</dbReference>
<evidence type="ECO:0000256" key="2">
    <source>
        <dbReference type="ARBA" id="ARBA00022112"/>
    </source>
</evidence>
<feature type="binding site" evidence="5">
    <location>
        <position position="332"/>
    </location>
    <ligand>
        <name>a divalent metal cation</name>
        <dbReference type="ChEBI" id="CHEBI:60240"/>
        <label>1</label>
    </ligand>
</feature>
<reference evidence="9" key="2">
    <citation type="submission" date="2017-03" db="EMBL/GenBank/DDBJ databases">
        <title>Bacillus sp. V-88(T) DSM27956, whole genome shotgun sequencing project.</title>
        <authorList>
            <person name="Dastager S.G."/>
            <person name="Neurgaonkar P.S."/>
            <person name="Dharne M.S."/>
        </authorList>
    </citation>
    <scope>NUCLEOTIDE SEQUENCE [LARGE SCALE GENOMIC DNA]</scope>
    <source>
        <strain evidence="9">DSM 25145</strain>
    </source>
</reference>
<evidence type="ECO:0000313" key="8">
    <source>
        <dbReference type="Proteomes" id="UP000186385"/>
    </source>
</evidence>
<sequence>MKTPNGHQIIELFEQFSPKSFAMDGDKVGLQVGRLNKPCPRVMVALDVLETVVDEAILNNVQLIIAHHPVIYRPLGAIQTDQPAGRIVEKLIKHDIAVYAAHTNLDVAEGGVNDLLAAALGLEGTEVLVPTASEELRKLAVFVPVDHAEAVRSALGRAGAGFIGQYSHCSYSQEGTGRFMPETGAEPFIGQSGQLEAVREEKIETIYPAQIEKKILGAMFKAHPYEEVAYDILPLQNKGEVRGVGRIGSLPEEMTLEQFARHAKASLESGGVRVVGDLQRPVRKVAVLGGDGNKYWQSAKRKGADVYVTGDFYYHTAHDADAEGLAVVDPGHNVEKVMKKGIASLMKEKAAAQKWEVEFIPSSVETDPFQFI</sequence>
<gene>
    <name evidence="6" type="ORF">B1B05_02810</name>
    <name evidence="7" type="ORF">SAMN05443094_101582</name>
</gene>
<dbReference type="InterPro" id="IPR002678">
    <property type="entry name" value="DUF34/NIF3"/>
</dbReference>
<name>A0A1N6PN28_9BACI</name>
<dbReference type="Proteomes" id="UP000186385">
    <property type="component" value="Unassembled WGS sequence"/>
</dbReference>
<evidence type="ECO:0000256" key="4">
    <source>
        <dbReference type="PIRNR" id="PIRNR037489"/>
    </source>
</evidence>
<dbReference type="SUPFAM" id="SSF102705">
    <property type="entry name" value="NIF3 (NGG1p interacting factor 3)-like"/>
    <property type="match status" value="1"/>
</dbReference>
<protein>
    <recommendedName>
        <fullName evidence="2 4">GTP cyclohydrolase 1 type 2 homolog</fullName>
    </recommendedName>
</protein>
<feature type="binding site" evidence="5">
    <location>
        <position position="106"/>
    </location>
    <ligand>
        <name>a divalent metal cation</name>
        <dbReference type="ChEBI" id="CHEBI:60240"/>
        <label>1</label>
    </ligand>
</feature>
<dbReference type="EMBL" id="FTLX01000001">
    <property type="protein sequence ID" value="SIQ05798.1"/>
    <property type="molecule type" value="Genomic_DNA"/>
</dbReference>
<proteinExistence type="inferred from homology"/>
<dbReference type="Gene3D" id="3.30.70.120">
    <property type="match status" value="1"/>
</dbReference>
<dbReference type="PIRSF" id="PIRSF037489">
    <property type="entry name" value="UCP037489_NIF3_YqfO"/>
    <property type="match status" value="1"/>
</dbReference>
<dbReference type="Gene3D" id="3.40.1390.30">
    <property type="entry name" value="NIF3 (NGG1p interacting factor 3)-like"/>
    <property type="match status" value="1"/>
</dbReference>
<dbReference type="STRING" id="1017273.SAMN05443094_101582"/>
<keyword evidence="9" id="KW-1185">Reference proteome</keyword>
<evidence type="ECO:0000313" key="9">
    <source>
        <dbReference type="Proteomes" id="UP000215545"/>
    </source>
</evidence>
<dbReference type="EMBL" id="MWSK01000001">
    <property type="protein sequence ID" value="OXS80428.1"/>
    <property type="molecule type" value="Genomic_DNA"/>
</dbReference>
<dbReference type="PANTHER" id="PTHR13799">
    <property type="entry name" value="NGG1 INTERACTING FACTOR 3"/>
    <property type="match status" value="1"/>
</dbReference>
<dbReference type="PANTHER" id="PTHR13799:SF14">
    <property type="entry name" value="GTP CYCLOHYDROLASE 1 TYPE 2 HOMOLOG"/>
    <property type="match status" value="1"/>
</dbReference>
<accession>A0A1N6PN28</accession>
<feature type="binding site" evidence="5">
    <location>
        <position position="335"/>
    </location>
    <ligand>
        <name>a divalent metal cation</name>
        <dbReference type="ChEBI" id="CHEBI:60240"/>
        <label>1</label>
    </ligand>
</feature>
<evidence type="ECO:0000256" key="5">
    <source>
        <dbReference type="PIRSR" id="PIRSR602678-1"/>
    </source>
</evidence>
<organism evidence="7 8">
    <name type="scientific">Domibacillus enclensis</name>
    <dbReference type="NCBI Taxonomy" id="1017273"/>
    <lineage>
        <taxon>Bacteria</taxon>
        <taxon>Bacillati</taxon>
        <taxon>Bacillota</taxon>
        <taxon>Bacilli</taxon>
        <taxon>Bacillales</taxon>
        <taxon>Bacillaceae</taxon>
        <taxon>Domibacillus</taxon>
    </lineage>
</organism>
<evidence type="ECO:0000256" key="1">
    <source>
        <dbReference type="ARBA" id="ARBA00006964"/>
    </source>
</evidence>
<evidence type="ECO:0000256" key="3">
    <source>
        <dbReference type="ARBA" id="ARBA00022723"/>
    </source>
</evidence>